<evidence type="ECO:0000256" key="2">
    <source>
        <dbReference type="ARBA" id="ARBA00047806"/>
    </source>
</evidence>
<dbReference type="EMBL" id="SHKM01000003">
    <property type="protein sequence ID" value="RZT75968.1"/>
    <property type="molecule type" value="Genomic_DNA"/>
</dbReference>
<comment type="function">
    <text evidence="4">Has an important function as a repair enzyme for proteins that have been inactivated by oxidation. Catalyzes the reversible oxidation-reduction of methionine sulfoxide in proteins to methionine.</text>
</comment>
<dbReference type="Pfam" id="PF01625">
    <property type="entry name" value="PMSR"/>
    <property type="match status" value="1"/>
</dbReference>
<organism evidence="6 7">
    <name type="scientific">Azospira oryzae</name>
    <dbReference type="NCBI Taxonomy" id="146939"/>
    <lineage>
        <taxon>Bacteria</taxon>
        <taxon>Pseudomonadati</taxon>
        <taxon>Pseudomonadota</taxon>
        <taxon>Betaproteobacteria</taxon>
        <taxon>Rhodocyclales</taxon>
        <taxon>Rhodocyclaceae</taxon>
        <taxon>Azospira</taxon>
    </lineage>
</organism>
<evidence type="ECO:0000256" key="3">
    <source>
        <dbReference type="ARBA" id="ARBA00048782"/>
    </source>
</evidence>
<dbReference type="Gene3D" id="3.30.1060.10">
    <property type="entry name" value="Peptide methionine sulphoxide reductase MsrA"/>
    <property type="match status" value="1"/>
</dbReference>
<keyword evidence="1 4" id="KW-0560">Oxidoreductase</keyword>
<dbReference type="HAMAP" id="MF_01401">
    <property type="entry name" value="MsrA"/>
    <property type="match status" value="1"/>
</dbReference>
<reference evidence="6 7" key="1">
    <citation type="submission" date="2019-02" db="EMBL/GenBank/DDBJ databases">
        <title>Genomic Encyclopedia of Type Strains, Phase IV (KMG-IV): sequencing the most valuable type-strain genomes for metagenomic binning, comparative biology and taxonomic classification.</title>
        <authorList>
            <person name="Goeker M."/>
        </authorList>
    </citation>
    <scope>NUCLEOTIDE SEQUENCE [LARGE SCALE GENOMIC DNA]</scope>
    <source>
        <strain evidence="6 7">DSM 21223</strain>
    </source>
</reference>
<name>A0ABY0ILA7_9RHOO</name>
<feature type="active site" evidence="4">
    <location>
        <position position="30"/>
    </location>
</feature>
<dbReference type="SUPFAM" id="SSF55068">
    <property type="entry name" value="Peptide methionine sulfoxide reductase"/>
    <property type="match status" value="1"/>
</dbReference>
<dbReference type="EC" id="1.8.4.11" evidence="4"/>
<dbReference type="PANTHER" id="PTHR43774">
    <property type="entry name" value="PEPTIDE METHIONINE SULFOXIDE REDUCTASE"/>
    <property type="match status" value="1"/>
</dbReference>
<dbReference type="Proteomes" id="UP000292136">
    <property type="component" value="Unassembled WGS sequence"/>
</dbReference>
<comment type="catalytic activity">
    <reaction evidence="2 4">
        <text>L-methionyl-[protein] + [thioredoxin]-disulfide + H2O = L-methionyl-(S)-S-oxide-[protein] + [thioredoxin]-dithiol</text>
        <dbReference type="Rhea" id="RHEA:14217"/>
        <dbReference type="Rhea" id="RHEA-COMP:10698"/>
        <dbReference type="Rhea" id="RHEA-COMP:10700"/>
        <dbReference type="Rhea" id="RHEA-COMP:12313"/>
        <dbReference type="Rhea" id="RHEA-COMP:12315"/>
        <dbReference type="ChEBI" id="CHEBI:15377"/>
        <dbReference type="ChEBI" id="CHEBI:16044"/>
        <dbReference type="ChEBI" id="CHEBI:29950"/>
        <dbReference type="ChEBI" id="CHEBI:44120"/>
        <dbReference type="ChEBI" id="CHEBI:50058"/>
        <dbReference type="EC" id="1.8.4.11"/>
    </reaction>
</comment>
<accession>A0ABY0ILA7</accession>
<gene>
    <name evidence="4" type="primary">msrA</name>
    <name evidence="6" type="ORF">EV678_3155</name>
</gene>
<sequence length="195" mass="21689">MMVNFQPPAMESNMTLGNVEVDHLTLGGGCFWCLEAVFRRLDGVLSVEPGYSGGRTEAPDYEAVCTGTTGHAEVVRIAFDPARIGFQALLQVFFSSHDPTTVNRQGHDIGSQYRSVIFFASPLQEALAKQFIADLQARWPCPIVTELLPLGPFHQAEAYHRDYYARNAAQPYCQLVIAPKLQQLKRDFPDRLSAV</sequence>
<feature type="domain" description="Peptide methionine sulphoxide reductase MsrA" evidence="5">
    <location>
        <begin position="24"/>
        <end position="174"/>
    </location>
</feature>
<dbReference type="InterPro" id="IPR002569">
    <property type="entry name" value="Met_Sox_Rdtase_MsrA_dom"/>
</dbReference>
<proteinExistence type="inferred from homology"/>
<comment type="catalytic activity">
    <reaction evidence="3 4">
        <text>[thioredoxin]-disulfide + L-methionine + H2O = L-methionine (S)-S-oxide + [thioredoxin]-dithiol</text>
        <dbReference type="Rhea" id="RHEA:19993"/>
        <dbReference type="Rhea" id="RHEA-COMP:10698"/>
        <dbReference type="Rhea" id="RHEA-COMP:10700"/>
        <dbReference type="ChEBI" id="CHEBI:15377"/>
        <dbReference type="ChEBI" id="CHEBI:29950"/>
        <dbReference type="ChEBI" id="CHEBI:50058"/>
        <dbReference type="ChEBI" id="CHEBI:57844"/>
        <dbReference type="ChEBI" id="CHEBI:58772"/>
        <dbReference type="EC" id="1.8.4.11"/>
    </reaction>
</comment>
<comment type="similarity">
    <text evidence="4">Belongs to the MsrA Met sulfoxide reductase family.</text>
</comment>
<evidence type="ECO:0000256" key="1">
    <source>
        <dbReference type="ARBA" id="ARBA00023002"/>
    </source>
</evidence>
<dbReference type="InterPro" id="IPR036509">
    <property type="entry name" value="Met_Sox_Rdtase_MsrA_sf"/>
</dbReference>
<dbReference type="NCBIfam" id="TIGR00401">
    <property type="entry name" value="msrA"/>
    <property type="match status" value="1"/>
</dbReference>
<evidence type="ECO:0000256" key="4">
    <source>
        <dbReference type="HAMAP-Rule" id="MF_01401"/>
    </source>
</evidence>
<evidence type="ECO:0000313" key="7">
    <source>
        <dbReference type="Proteomes" id="UP000292136"/>
    </source>
</evidence>
<protein>
    <recommendedName>
        <fullName evidence="4">Peptide methionine sulfoxide reductase MsrA</fullName>
        <shortName evidence="4">Protein-methionine-S-oxide reductase</shortName>
        <ecNumber evidence="4">1.8.4.11</ecNumber>
    </recommendedName>
    <alternativeName>
        <fullName evidence="4">Peptide-methionine (S)-S-oxide reductase</fullName>
        <shortName evidence="4">Peptide Met(O) reductase</shortName>
    </alternativeName>
</protein>
<dbReference type="PANTHER" id="PTHR43774:SF1">
    <property type="entry name" value="PEPTIDE METHIONINE SULFOXIDE REDUCTASE MSRA 2"/>
    <property type="match status" value="1"/>
</dbReference>
<keyword evidence="7" id="KW-1185">Reference proteome</keyword>
<comment type="caution">
    <text evidence="6">The sequence shown here is derived from an EMBL/GenBank/DDBJ whole genome shotgun (WGS) entry which is preliminary data.</text>
</comment>
<evidence type="ECO:0000259" key="5">
    <source>
        <dbReference type="Pfam" id="PF01625"/>
    </source>
</evidence>
<dbReference type="RefSeq" id="WP_328590247.1">
    <property type="nucleotide sequence ID" value="NZ_SHKM01000003.1"/>
</dbReference>
<evidence type="ECO:0000313" key="6">
    <source>
        <dbReference type="EMBL" id="RZT75968.1"/>
    </source>
</evidence>